<feature type="region of interest" description="Disordered" evidence="1">
    <location>
        <begin position="37"/>
        <end position="59"/>
    </location>
</feature>
<evidence type="ECO:0000256" key="2">
    <source>
        <dbReference type="SAM" id="Phobius"/>
    </source>
</evidence>
<accession>A0ABR3WBK8</accession>
<name>A0ABR3WBK8_9PEZI</name>
<keyword evidence="2" id="KW-1133">Transmembrane helix</keyword>
<reference evidence="3 4" key="1">
    <citation type="journal article" date="2024" name="IMA Fungus">
        <title>IMA Genome - F19 : A genome assembly and annotation guide to empower mycologists, including annotated draft genome sequences of Ceratocystis pirilliformis, Diaporthe australafricana, Fusarium ophioides, Paecilomyces lecythidis, and Sporothrix stenoceras.</title>
        <authorList>
            <person name="Aylward J."/>
            <person name="Wilson A.M."/>
            <person name="Visagie C.M."/>
            <person name="Spraker J."/>
            <person name="Barnes I."/>
            <person name="Buitendag C."/>
            <person name="Ceriani C."/>
            <person name="Del Mar Angel L."/>
            <person name="du Plessis D."/>
            <person name="Fuchs T."/>
            <person name="Gasser K."/>
            <person name="Kramer D."/>
            <person name="Li W."/>
            <person name="Munsamy K."/>
            <person name="Piso A."/>
            <person name="Price J.L."/>
            <person name="Sonnekus B."/>
            <person name="Thomas C."/>
            <person name="van der Nest A."/>
            <person name="van Dijk A."/>
            <person name="van Heerden A."/>
            <person name="van Vuuren N."/>
            <person name="Yilmaz N."/>
            <person name="Duong T.A."/>
            <person name="van der Merwe N.A."/>
            <person name="Wingfield M.J."/>
            <person name="Wingfield B.D."/>
        </authorList>
    </citation>
    <scope>NUCLEOTIDE SEQUENCE [LARGE SCALE GENOMIC DNA]</scope>
    <source>
        <strain evidence="3 4">CMW 18300</strain>
    </source>
</reference>
<feature type="transmembrane region" description="Helical" evidence="2">
    <location>
        <begin position="105"/>
        <end position="125"/>
    </location>
</feature>
<dbReference type="EMBL" id="JAWRVE010000109">
    <property type="protein sequence ID" value="KAL1858036.1"/>
    <property type="molecule type" value="Genomic_DNA"/>
</dbReference>
<keyword evidence="2" id="KW-0812">Transmembrane</keyword>
<dbReference type="Proteomes" id="UP001583177">
    <property type="component" value="Unassembled WGS sequence"/>
</dbReference>
<keyword evidence="4" id="KW-1185">Reference proteome</keyword>
<evidence type="ECO:0000313" key="3">
    <source>
        <dbReference type="EMBL" id="KAL1858036.1"/>
    </source>
</evidence>
<proteinExistence type="predicted"/>
<feature type="transmembrane region" description="Helical" evidence="2">
    <location>
        <begin position="131"/>
        <end position="152"/>
    </location>
</feature>
<evidence type="ECO:0000313" key="4">
    <source>
        <dbReference type="Proteomes" id="UP001583177"/>
    </source>
</evidence>
<keyword evidence="2" id="KW-0472">Membrane</keyword>
<organism evidence="3 4">
    <name type="scientific">Diaporthe australafricana</name>
    <dbReference type="NCBI Taxonomy" id="127596"/>
    <lineage>
        <taxon>Eukaryota</taxon>
        <taxon>Fungi</taxon>
        <taxon>Dikarya</taxon>
        <taxon>Ascomycota</taxon>
        <taxon>Pezizomycotina</taxon>
        <taxon>Sordariomycetes</taxon>
        <taxon>Sordariomycetidae</taxon>
        <taxon>Diaporthales</taxon>
        <taxon>Diaporthaceae</taxon>
        <taxon>Diaporthe</taxon>
    </lineage>
</organism>
<evidence type="ECO:0000256" key="1">
    <source>
        <dbReference type="SAM" id="MobiDB-lite"/>
    </source>
</evidence>
<protein>
    <submittedName>
        <fullName evidence="3">Uncharacterized protein</fullName>
    </submittedName>
</protein>
<comment type="caution">
    <text evidence="3">The sequence shown here is derived from an EMBL/GenBank/DDBJ whole genome shotgun (WGS) entry which is preliminary data.</text>
</comment>
<gene>
    <name evidence="3" type="ORF">Daus18300_010148</name>
</gene>
<sequence length="171" mass="18595">MQQPGSSKLNSSKMAKVTKLFKKASAKLDQKLEKLKSRMSKPQAVDQQNEKLAITAGPEAVDDKLATEVKTSEQNDKTAKREARKAKWAATRLSLKRFMKKTGKGIAITGVVVLGVVFGPVVLILELTFRLIALVIQLLMELLGIIVAPICAEIKNALGFHSMAFGAVVVH</sequence>